<gene>
    <name evidence="3" type="ORF">PCAL00307_LOCUS60</name>
    <name evidence="4" type="ORF">PECAL_2P08500</name>
</gene>
<feature type="coiled-coil region" evidence="1">
    <location>
        <begin position="688"/>
        <end position="715"/>
    </location>
</feature>
<feature type="compositionally biased region" description="Basic residues" evidence="2">
    <location>
        <begin position="186"/>
        <end position="204"/>
    </location>
</feature>
<sequence length="922" mass="99378">MADEPPQSEPAAEPAAEAPPTTEPAAEAPPADAAAGLAAGVGLAFGGATENLQDVINVVFDVVQKQQVVIASTRAELDRQRAEHELLKQRFSDEMSAMRGEIQAVSKGEPIEETKPYSVVVGSLPPDHSNECMKKLLDEHEAETGEEHAVSEIEDPIHEKKWAAAHQVLHFDTAAAALRAVEALHGRAHHKGPPKPKSSPKLKKQTTATFTDVGSSPPKSPPKPVVQYEEEDEEGDHPERTMTATIMHNHRERHGFERQLLVRHVASLTALDEVLGIVDEFLPASEPSSLDRFGLRVIRFPDRAEALKAASALAGHFVCGARVEAGPVHAADSIFRLGAALDELCGVEPRDRTLVISAAQPDASSDMLAKAFRDVEKCEVRKAPGGFDFEIGRVVFTSEKGLEEGLARLEGARVRGGTLSGAPALEDRLAPRVARLEASLDKIASGQDAFLDASDIADLARMKEVTALAERVDTLEADLIAEIARREAEPGLRSPPKSPPKMNFDAELEKLSQRLDLRVDALEDALEALRDQRARPMVVDGGDVDEAGLIAKASVLTLAKLAEVGVVEKDGAEFVLAETIKNETCIAYCDDAVKPFHDLSERVAANSQAVSERMGREEFAGIVTASIAGGETSLKPLLDFVEAQLTVLRETKADKKDVERSMNEVVATQDQAREDLKQKVDGDLAVLSENTNRTLDEHGQKIEVLEEAVEEIRGQIGGPGLEDFAAKQKKIDAELQKAVELQHQGLEKATESLEHAMAILNGLPSTDTVVQMIDTSRDELSEFVDEVTGALKLNLEGVRRDVVRKTAREDVLRLIAKALREAMDRLRPHDDALMIGRAPVRCIACNTVMDSVHGAPAAKVIHGALSAQSATHAEGTSRLGSVQEHRANVVIQASYATGRAGALRPLVKATSPGIPLSAPRSR</sequence>
<evidence type="ECO:0000256" key="1">
    <source>
        <dbReference type="SAM" id="Coils"/>
    </source>
</evidence>
<feature type="region of interest" description="Disordered" evidence="2">
    <location>
        <begin position="185"/>
        <end position="238"/>
    </location>
</feature>
<dbReference type="AlphaFoldDB" id="A0A7S4E261"/>
<keyword evidence="1" id="KW-0175">Coiled coil</keyword>
<protein>
    <submittedName>
        <fullName evidence="3">Uncharacterized protein</fullName>
    </submittedName>
</protein>
<dbReference type="EMBL" id="CAKKNE010000002">
    <property type="protein sequence ID" value="CAH0367811.1"/>
    <property type="molecule type" value="Genomic_DNA"/>
</dbReference>
<keyword evidence="5" id="KW-1185">Reference proteome</keyword>
<evidence type="ECO:0000313" key="4">
    <source>
        <dbReference type="EMBL" id="CAH0367811.1"/>
    </source>
</evidence>
<feature type="compositionally biased region" description="Low complexity" evidence="2">
    <location>
        <begin position="9"/>
        <end position="33"/>
    </location>
</feature>
<proteinExistence type="predicted"/>
<dbReference type="OrthoDB" id="10634269at2759"/>
<feature type="region of interest" description="Disordered" evidence="2">
    <location>
        <begin position="1"/>
        <end position="33"/>
    </location>
</feature>
<name>A0A7S4E261_9STRA</name>
<organism evidence="3">
    <name type="scientific">Pelagomonas calceolata</name>
    <dbReference type="NCBI Taxonomy" id="35677"/>
    <lineage>
        <taxon>Eukaryota</taxon>
        <taxon>Sar</taxon>
        <taxon>Stramenopiles</taxon>
        <taxon>Ochrophyta</taxon>
        <taxon>Pelagophyceae</taxon>
        <taxon>Pelagomonadales</taxon>
        <taxon>Pelagomonadaceae</taxon>
        <taxon>Pelagomonas</taxon>
    </lineage>
</organism>
<evidence type="ECO:0000313" key="3">
    <source>
        <dbReference type="EMBL" id="CAE0684626.1"/>
    </source>
</evidence>
<reference evidence="4" key="2">
    <citation type="submission" date="2021-11" db="EMBL/GenBank/DDBJ databases">
        <authorList>
            <consortium name="Genoscope - CEA"/>
            <person name="William W."/>
        </authorList>
    </citation>
    <scope>NUCLEOTIDE SEQUENCE</scope>
</reference>
<dbReference type="EMBL" id="HBIW01000078">
    <property type="protein sequence ID" value="CAE0684626.1"/>
    <property type="molecule type" value="Transcribed_RNA"/>
</dbReference>
<reference evidence="3" key="1">
    <citation type="submission" date="2021-01" db="EMBL/GenBank/DDBJ databases">
        <authorList>
            <person name="Corre E."/>
            <person name="Pelletier E."/>
            <person name="Niang G."/>
            <person name="Scheremetjew M."/>
            <person name="Finn R."/>
            <person name="Kale V."/>
            <person name="Holt S."/>
            <person name="Cochrane G."/>
            <person name="Meng A."/>
            <person name="Brown T."/>
            <person name="Cohen L."/>
        </authorList>
    </citation>
    <scope>NUCLEOTIDE SEQUENCE</scope>
    <source>
        <strain evidence="3">CCMP1756</strain>
    </source>
</reference>
<evidence type="ECO:0000256" key="2">
    <source>
        <dbReference type="SAM" id="MobiDB-lite"/>
    </source>
</evidence>
<evidence type="ECO:0000313" key="5">
    <source>
        <dbReference type="Proteomes" id="UP000789595"/>
    </source>
</evidence>
<dbReference type="Proteomes" id="UP000789595">
    <property type="component" value="Unassembled WGS sequence"/>
</dbReference>
<accession>A0A7S4E261</accession>
<feature type="compositionally biased region" description="Polar residues" evidence="2">
    <location>
        <begin position="205"/>
        <end position="214"/>
    </location>
</feature>